<dbReference type="Proteomes" id="UP000276506">
    <property type="component" value="Unassembled WGS sequence"/>
</dbReference>
<organism evidence="1 2">
    <name type="scientific">Stutzerimonas xanthomarina</name>
    <dbReference type="NCBI Taxonomy" id="271420"/>
    <lineage>
        <taxon>Bacteria</taxon>
        <taxon>Pseudomonadati</taxon>
        <taxon>Pseudomonadota</taxon>
        <taxon>Gammaproteobacteria</taxon>
        <taxon>Pseudomonadales</taxon>
        <taxon>Pseudomonadaceae</taxon>
        <taxon>Stutzerimonas</taxon>
    </lineage>
</organism>
<comment type="caution">
    <text evidence="1">The sequence shown here is derived from an EMBL/GenBank/DDBJ whole genome shotgun (WGS) entry which is preliminary data.</text>
</comment>
<protein>
    <submittedName>
        <fullName evidence="1">Uncharacterized protein</fullName>
    </submittedName>
</protein>
<evidence type="ECO:0000313" key="1">
    <source>
        <dbReference type="EMBL" id="RRV05461.1"/>
    </source>
</evidence>
<proteinExistence type="predicted"/>
<name>A0A3R8U2Q3_9GAMM</name>
<dbReference type="EMBL" id="RHQL01000018">
    <property type="protein sequence ID" value="RRV05461.1"/>
    <property type="molecule type" value="Genomic_DNA"/>
</dbReference>
<evidence type="ECO:0000313" key="2">
    <source>
        <dbReference type="Proteomes" id="UP000276506"/>
    </source>
</evidence>
<sequence>MMLNQAPATQATDAKLVMLVKDQRAHLALAERGPFLAATRALCEEPLAGDEVIGLVPDDELPLVQTLTVCVACSSRYLRELRDPLLAKVKSLKDAHTQITVSERLFRSRQIQLL</sequence>
<accession>A0A3R8U2Q3</accession>
<reference evidence="1 2" key="1">
    <citation type="submission" date="2018-10" db="EMBL/GenBank/DDBJ databases">
        <title>Transmission dynamics of multidrug resistant bacteria on intensive care unit surfaces.</title>
        <authorList>
            <person name="D'Souza A.W."/>
            <person name="Potter R.F."/>
            <person name="Wallace M."/>
            <person name="Shupe A."/>
            <person name="Patel S."/>
            <person name="Sun S."/>
            <person name="Gul D."/>
            <person name="Kwon J.H."/>
            <person name="Andleeb S."/>
            <person name="Burnham C.-A.D."/>
            <person name="Dantas G."/>
        </authorList>
    </citation>
    <scope>NUCLEOTIDE SEQUENCE [LARGE SCALE GENOMIC DNA]</scope>
    <source>
        <strain evidence="1 2">PX_177</strain>
    </source>
</reference>
<gene>
    <name evidence="1" type="ORF">EGJ28_21215</name>
</gene>
<dbReference type="AlphaFoldDB" id="A0A3R8U2Q3"/>